<dbReference type="Pfam" id="PF00176">
    <property type="entry name" value="SNF2-rel_dom"/>
    <property type="match status" value="1"/>
</dbReference>
<evidence type="ECO:0000256" key="5">
    <source>
        <dbReference type="ARBA" id="ARBA00022771"/>
    </source>
</evidence>
<dbReference type="PROSITE" id="PS00690">
    <property type="entry name" value="DEAH_ATP_HELICASE"/>
    <property type="match status" value="1"/>
</dbReference>
<comment type="caution">
    <text evidence="15">The sequence shown here is derived from an EMBL/GenBank/DDBJ whole genome shotgun (WGS) entry which is preliminary data.</text>
</comment>
<dbReference type="GO" id="GO:0008270">
    <property type="term" value="F:zinc ion binding"/>
    <property type="evidence" value="ECO:0007669"/>
    <property type="project" value="UniProtKB-KW"/>
</dbReference>
<dbReference type="FunCoup" id="G7E623">
    <property type="interactions" value="178"/>
</dbReference>
<evidence type="ECO:0000256" key="11">
    <source>
        <dbReference type="SAM" id="MobiDB-lite"/>
    </source>
</evidence>
<feature type="compositionally biased region" description="Polar residues" evidence="11">
    <location>
        <begin position="348"/>
        <end position="357"/>
    </location>
</feature>
<keyword evidence="5 10" id="KW-0863">Zinc-finger</keyword>
<dbReference type="InterPro" id="IPR050628">
    <property type="entry name" value="SNF2_RAD54_helicase_TF"/>
</dbReference>
<comment type="subcellular location">
    <subcellularLocation>
        <location evidence="1">Nucleus</location>
    </subcellularLocation>
</comment>
<dbReference type="PROSITE" id="PS51194">
    <property type="entry name" value="HELICASE_CTER"/>
    <property type="match status" value="1"/>
</dbReference>
<evidence type="ECO:0000313" key="15">
    <source>
        <dbReference type="EMBL" id="GAA98283.1"/>
    </source>
</evidence>
<keyword evidence="6" id="KW-0378">Hydrolase</keyword>
<feature type="region of interest" description="Disordered" evidence="11">
    <location>
        <begin position="326"/>
        <end position="379"/>
    </location>
</feature>
<dbReference type="GO" id="GO:0004386">
    <property type="term" value="F:helicase activity"/>
    <property type="evidence" value="ECO:0007669"/>
    <property type="project" value="UniProtKB-KW"/>
</dbReference>
<dbReference type="AlphaFoldDB" id="G7E623"/>
<dbReference type="SMART" id="SM00184">
    <property type="entry name" value="RING"/>
    <property type="match status" value="1"/>
</dbReference>
<name>G7E623_MIXOS</name>
<dbReference type="GO" id="GO:0008094">
    <property type="term" value="F:ATP-dependent activity, acting on DNA"/>
    <property type="evidence" value="ECO:0007669"/>
    <property type="project" value="TreeGrafter"/>
</dbReference>
<dbReference type="InterPro" id="IPR000330">
    <property type="entry name" value="SNF2_N"/>
</dbReference>
<dbReference type="Gene3D" id="3.30.40.10">
    <property type="entry name" value="Zinc/RING finger domain, C3HC4 (zinc finger)"/>
    <property type="match status" value="1"/>
</dbReference>
<dbReference type="GO" id="GO:0006289">
    <property type="term" value="P:nucleotide-excision repair"/>
    <property type="evidence" value="ECO:0007669"/>
    <property type="project" value="TreeGrafter"/>
</dbReference>
<reference evidence="15 16" key="1">
    <citation type="journal article" date="2011" name="J. Gen. Appl. Microbiol.">
        <title>Draft genome sequencing of the enigmatic basidiomycete Mixia osmundae.</title>
        <authorList>
            <person name="Nishida H."/>
            <person name="Nagatsuka Y."/>
            <person name="Sugiyama J."/>
        </authorList>
    </citation>
    <scope>NUCLEOTIDE SEQUENCE [LARGE SCALE GENOMIC DNA]</scope>
    <source>
        <strain evidence="16">CBS 9802 / IAM 14324 / JCM 22182 / KY 12970</strain>
    </source>
</reference>
<feature type="domain" description="Helicase ATP-binding" evidence="13">
    <location>
        <begin position="533"/>
        <end position="701"/>
    </location>
</feature>
<dbReference type="Pfam" id="PF00097">
    <property type="entry name" value="zf-C3HC4"/>
    <property type="match status" value="1"/>
</dbReference>
<sequence length="1129" mass="125223">MARPGPRRYGQAKQAVETTPVHKRGPATAASSSTASVITTIDSDSDERMTTHHAHTTGTTTPTTSLYDSPAADKLEHDRSAHTTRPHDHLPYSNQSGVLPSERHNNVDDIGDSGSEDEVDEPATVPHDQPSEDELEQADELAHIVDHKIHPRRPKGEDDDEEDEPAHKHVEISGKLAAPVASSSSRGTPRRRAAASVKSYRLPDPETSDSDSEGDADYKDGVDNIDAQSASISDDAESDLEPAVASKAIVDKGKGKSKVVISEDEDTPEVDQKPKRPAAARRVSSTLSAADFVPDNLPEQYVAQVFSLVGMGKLQEAQDLIASALVQGSSSSDSDVPDGPSSAAAQSKRLTSMNSKRTAPKGRKMKPLPKRATSVEGMDAMFDSLTKMGKGVAPAAKKKGKAKAKVKTPARSPSAEGVFADDGSASEDDSDLSSLASESDLEAPTTVRADGRKKRKRAAVKKGPRLTWQEKTHLKLMEHHPELRDVWGDVEAQVKVVEPIKAKQPVGLSLKMLPFQLEGLYWMKQQEKGLWSGGVLADEMGMGKTIQTLSLILSDYQPGSGRYTLIVAPTVAIMQWRNEIDKFTSNVRVCVWHGGSRTGNMQELKSHDIILTSYAVLESAFRRQHSGFRRNGEIRKEKSLLHQIQWHRVILDEAHNIKERSCNTAKAAFALDAQFRWCLSGTPLQNRVGELYSLIRFLGAEPFAHYFCKACDCRSLHWSFKDQRHCNQCGHTPMQHVCFWNNEILKPIQKHGAQPGSPGQKAFAKLKILLDRMMLRRTKLERADDLGLPPREMTVRRDYFTEEEEELYTSLYKSVQRKFSTFLDANTVLNNYSNIFTLITRMRQMADHPDLVLKSKTAKGLSSALEASGQITDIHTCRICLDEAEDPIISAKCKHVFCRECARQYIDSAIHGVTPDCPVCHLPLSIDLEQETIEDVDEKQARQGMLSRIDPGKWRTSTKIEAIVEELSKTRNENHTLKTLIFSQFTSFLDILARRLQLAGYKIARLQGSMTPEARNRTINYFTETTDCTVFLLSLKAGGVALNLVEASRVILCDPWWNPAVELQAADRVHRLGQHRPVKVLRVIIENSIESRIIQLQDKKRSMSAAALGDSEEALGKLTPEDLSFLFQM</sequence>
<feature type="compositionally biased region" description="Basic residues" evidence="11">
    <location>
        <begin position="451"/>
        <end position="464"/>
    </location>
</feature>
<dbReference type="CDD" id="cd18008">
    <property type="entry name" value="DEXDc_SHPRH-like"/>
    <property type="match status" value="1"/>
</dbReference>
<keyword evidence="9" id="KW-0067">ATP-binding</keyword>
<keyword evidence="4" id="KW-0547">Nucleotide-binding</keyword>
<dbReference type="PROSITE" id="PS51192">
    <property type="entry name" value="HELICASE_ATP_BIND_1"/>
    <property type="match status" value="1"/>
</dbReference>
<dbReference type="HOGENOM" id="CLU_000315_2_1_1"/>
<dbReference type="InterPro" id="IPR027417">
    <property type="entry name" value="P-loop_NTPase"/>
</dbReference>
<dbReference type="GO" id="GO:0016787">
    <property type="term" value="F:hydrolase activity"/>
    <property type="evidence" value="ECO:0007669"/>
    <property type="project" value="UniProtKB-KW"/>
</dbReference>
<evidence type="ECO:0000259" key="12">
    <source>
        <dbReference type="PROSITE" id="PS50089"/>
    </source>
</evidence>
<dbReference type="InterPro" id="IPR002464">
    <property type="entry name" value="DNA/RNA_helicase_DEAH_CS"/>
</dbReference>
<dbReference type="SMART" id="SM00487">
    <property type="entry name" value="DEXDc"/>
    <property type="match status" value="1"/>
</dbReference>
<evidence type="ECO:0000256" key="10">
    <source>
        <dbReference type="PROSITE-ProRule" id="PRU00175"/>
    </source>
</evidence>
<feature type="compositionally biased region" description="Basic and acidic residues" evidence="11">
    <location>
        <begin position="71"/>
        <end position="90"/>
    </location>
</feature>
<gene>
    <name evidence="15" type="primary">Mo04966</name>
    <name evidence="15" type="ORF">E5Q_04966</name>
</gene>
<evidence type="ECO:0000256" key="3">
    <source>
        <dbReference type="ARBA" id="ARBA00022723"/>
    </source>
</evidence>
<keyword evidence="8" id="KW-0862">Zinc</keyword>
<feature type="compositionally biased region" description="Basic residues" evidence="11">
    <location>
        <begin position="396"/>
        <end position="408"/>
    </location>
</feature>
<dbReference type="PROSITE" id="PS50089">
    <property type="entry name" value="ZF_RING_2"/>
    <property type="match status" value="1"/>
</dbReference>
<dbReference type="PROSITE" id="PS00518">
    <property type="entry name" value="ZF_RING_1"/>
    <property type="match status" value="1"/>
</dbReference>
<feature type="compositionally biased region" description="Basic residues" evidence="11">
    <location>
        <begin position="358"/>
        <end position="369"/>
    </location>
</feature>
<feature type="region of interest" description="Disordered" evidence="11">
    <location>
        <begin position="1"/>
        <end position="285"/>
    </location>
</feature>
<dbReference type="InterPro" id="IPR013083">
    <property type="entry name" value="Znf_RING/FYVE/PHD"/>
</dbReference>
<dbReference type="GO" id="GO:0005524">
    <property type="term" value="F:ATP binding"/>
    <property type="evidence" value="ECO:0007669"/>
    <property type="project" value="UniProtKB-KW"/>
</dbReference>
<dbReference type="OrthoDB" id="448448at2759"/>
<feature type="compositionally biased region" description="Acidic residues" evidence="11">
    <location>
        <begin position="206"/>
        <end position="215"/>
    </location>
</feature>
<dbReference type="InterPro" id="IPR018957">
    <property type="entry name" value="Znf_C3HC4_RING-type"/>
</dbReference>
<reference evidence="15 16" key="2">
    <citation type="journal article" date="2012" name="Open Biol.">
        <title>Characteristics of nucleosomes and linker DNA regions on the genome of the basidiomycete Mixia osmundae revealed by mono- and dinucleosome mapping.</title>
        <authorList>
            <person name="Nishida H."/>
            <person name="Kondo S."/>
            <person name="Matsumoto T."/>
            <person name="Suzuki Y."/>
            <person name="Yoshikawa H."/>
            <person name="Taylor T.D."/>
            <person name="Sugiyama J."/>
        </authorList>
    </citation>
    <scope>NUCLEOTIDE SEQUENCE [LARGE SCALE GENOMIC DNA]</scope>
    <source>
        <strain evidence="16">CBS 9802 / IAM 14324 / JCM 22182 / KY 12970</strain>
    </source>
</reference>
<evidence type="ECO:0000256" key="2">
    <source>
        <dbReference type="ARBA" id="ARBA00007025"/>
    </source>
</evidence>
<dbReference type="EMBL" id="BABT02000150">
    <property type="protein sequence ID" value="GAA98283.1"/>
    <property type="molecule type" value="Genomic_DNA"/>
</dbReference>
<feature type="compositionally biased region" description="Low complexity" evidence="11">
    <location>
        <begin position="27"/>
        <end position="42"/>
    </location>
</feature>
<evidence type="ECO:0008006" key="17">
    <source>
        <dbReference type="Google" id="ProtNLM"/>
    </source>
</evidence>
<dbReference type="InParanoid" id="G7E623"/>
<dbReference type="Proteomes" id="UP000009131">
    <property type="component" value="Unassembled WGS sequence"/>
</dbReference>
<proteinExistence type="inferred from homology"/>
<dbReference type="Gene3D" id="3.40.50.300">
    <property type="entry name" value="P-loop containing nucleotide triphosphate hydrolases"/>
    <property type="match status" value="1"/>
</dbReference>
<dbReference type="GO" id="GO:0005634">
    <property type="term" value="C:nucleus"/>
    <property type="evidence" value="ECO:0007669"/>
    <property type="project" value="UniProtKB-SubCell"/>
</dbReference>
<organism evidence="15 16">
    <name type="scientific">Mixia osmundae (strain CBS 9802 / IAM 14324 / JCM 22182 / KY 12970)</name>
    <dbReference type="NCBI Taxonomy" id="764103"/>
    <lineage>
        <taxon>Eukaryota</taxon>
        <taxon>Fungi</taxon>
        <taxon>Dikarya</taxon>
        <taxon>Basidiomycota</taxon>
        <taxon>Pucciniomycotina</taxon>
        <taxon>Mixiomycetes</taxon>
        <taxon>Mixiales</taxon>
        <taxon>Mixiaceae</taxon>
        <taxon>Mixia</taxon>
    </lineage>
</organism>
<dbReference type="PANTHER" id="PTHR45626:SF12">
    <property type="entry name" value="DNA REPAIR PROTEIN RAD16"/>
    <property type="match status" value="1"/>
</dbReference>
<dbReference type="InterPro" id="IPR017907">
    <property type="entry name" value="Znf_RING_CS"/>
</dbReference>
<evidence type="ECO:0000256" key="9">
    <source>
        <dbReference type="ARBA" id="ARBA00022840"/>
    </source>
</evidence>
<dbReference type="STRING" id="764103.G7E623"/>
<keyword evidence="7" id="KW-0347">Helicase</keyword>
<evidence type="ECO:0000259" key="14">
    <source>
        <dbReference type="PROSITE" id="PS51194"/>
    </source>
</evidence>
<evidence type="ECO:0000256" key="7">
    <source>
        <dbReference type="ARBA" id="ARBA00022806"/>
    </source>
</evidence>
<evidence type="ECO:0000256" key="1">
    <source>
        <dbReference type="ARBA" id="ARBA00004123"/>
    </source>
</evidence>
<dbReference type="eggNOG" id="KOG1002">
    <property type="taxonomic scope" value="Eukaryota"/>
</dbReference>
<feature type="compositionally biased region" description="Low complexity" evidence="11">
    <location>
        <begin position="326"/>
        <end position="345"/>
    </location>
</feature>
<dbReference type="SMART" id="SM00490">
    <property type="entry name" value="HELICc"/>
    <property type="match status" value="1"/>
</dbReference>
<dbReference type="SUPFAM" id="SSF57850">
    <property type="entry name" value="RING/U-box"/>
    <property type="match status" value="1"/>
</dbReference>
<dbReference type="InterPro" id="IPR049730">
    <property type="entry name" value="SNF2/RAD54-like_C"/>
</dbReference>
<evidence type="ECO:0000256" key="4">
    <source>
        <dbReference type="ARBA" id="ARBA00022741"/>
    </source>
</evidence>
<evidence type="ECO:0000313" key="16">
    <source>
        <dbReference type="Proteomes" id="UP000009131"/>
    </source>
</evidence>
<dbReference type="Gene3D" id="3.40.50.10810">
    <property type="entry name" value="Tandem AAA-ATPase domain"/>
    <property type="match status" value="1"/>
</dbReference>
<protein>
    <recommendedName>
        <fullName evidence="17">DNA repair protein RAD16</fullName>
    </recommendedName>
</protein>
<feature type="region of interest" description="Disordered" evidence="11">
    <location>
        <begin position="393"/>
        <end position="464"/>
    </location>
</feature>
<feature type="domain" description="RING-type" evidence="12">
    <location>
        <begin position="877"/>
        <end position="921"/>
    </location>
</feature>
<keyword evidence="3" id="KW-0479">Metal-binding</keyword>
<feature type="domain" description="Helicase C-terminal" evidence="14">
    <location>
        <begin position="962"/>
        <end position="1116"/>
    </location>
</feature>
<accession>G7E623</accession>
<dbReference type="CDD" id="cd18793">
    <property type="entry name" value="SF2_C_SNF"/>
    <property type="match status" value="1"/>
</dbReference>
<dbReference type="InterPro" id="IPR038718">
    <property type="entry name" value="SNF2-like_sf"/>
</dbReference>
<dbReference type="InterPro" id="IPR014001">
    <property type="entry name" value="Helicase_ATP-bd"/>
</dbReference>
<evidence type="ECO:0000259" key="13">
    <source>
        <dbReference type="PROSITE" id="PS51192"/>
    </source>
</evidence>
<comment type="similarity">
    <text evidence="2">Belongs to the SNF2/RAD54 helicase family.</text>
</comment>
<keyword evidence="16" id="KW-1185">Reference proteome</keyword>
<feature type="compositionally biased region" description="Acidic residues" evidence="11">
    <location>
        <begin position="109"/>
        <end position="121"/>
    </location>
</feature>
<dbReference type="InterPro" id="IPR001841">
    <property type="entry name" value="Znf_RING"/>
</dbReference>
<dbReference type="PANTHER" id="PTHR45626">
    <property type="entry name" value="TRANSCRIPTION TERMINATION FACTOR 2-RELATED"/>
    <property type="match status" value="1"/>
</dbReference>
<evidence type="ECO:0000256" key="6">
    <source>
        <dbReference type="ARBA" id="ARBA00022801"/>
    </source>
</evidence>
<evidence type="ECO:0000256" key="8">
    <source>
        <dbReference type="ARBA" id="ARBA00022833"/>
    </source>
</evidence>
<dbReference type="Pfam" id="PF00271">
    <property type="entry name" value="Helicase_C"/>
    <property type="match status" value="1"/>
</dbReference>
<dbReference type="SUPFAM" id="SSF52540">
    <property type="entry name" value="P-loop containing nucleoside triphosphate hydrolases"/>
    <property type="match status" value="2"/>
</dbReference>
<dbReference type="InterPro" id="IPR001650">
    <property type="entry name" value="Helicase_C-like"/>
</dbReference>